<comment type="caution">
    <text evidence="1">The sequence shown here is derived from an EMBL/GenBank/DDBJ whole genome shotgun (WGS) entry which is preliminary data.</text>
</comment>
<gene>
    <name evidence="1" type="ORF">Ddye_026002</name>
</gene>
<accession>A0AAD9WPZ5</accession>
<proteinExistence type="predicted"/>
<dbReference type="Proteomes" id="UP001280121">
    <property type="component" value="Unassembled WGS sequence"/>
</dbReference>
<protein>
    <submittedName>
        <fullName evidence="1">Uncharacterized protein</fullName>
    </submittedName>
</protein>
<dbReference type="AlphaFoldDB" id="A0AAD9WPZ5"/>
<reference evidence="1" key="1">
    <citation type="journal article" date="2023" name="Plant J.">
        <title>Genome sequences and population genomics provide insights into the demographic history, inbreeding, and mutation load of two 'living fossil' tree species of Dipteronia.</title>
        <authorList>
            <person name="Feng Y."/>
            <person name="Comes H.P."/>
            <person name="Chen J."/>
            <person name="Zhu S."/>
            <person name="Lu R."/>
            <person name="Zhang X."/>
            <person name="Li P."/>
            <person name="Qiu J."/>
            <person name="Olsen K.M."/>
            <person name="Qiu Y."/>
        </authorList>
    </citation>
    <scope>NUCLEOTIDE SEQUENCE</scope>
    <source>
        <strain evidence="1">KIB01</strain>
    </source>
</reference>
<keyword evidence="2" id="KW-1185">Reference proteome</keyword>
<name>A0AAD9WPZ5_9ROSI</name>
<dbReference type="EMBL" id="JANJYI010000008">
    <property type="protein sequence ID" value="KAK2638207.1"/>
    <property type="molecule type" value="Genomic_DNA"/>
</dbReference>
<organism evidence="1 2">
    <name type="scientific">Dipteronia dyeriana</name>
    <dbReference type="NCBI Taxonomy" id="168575"/>
    <lineage>
        <taxon>Eukaryota</taxon>
        <taxon>Viridiplantae</taxon>
        <taxon>Streptophyta</taxon>
        <taxon>Embryophyta</taxon>
        <taxon>Tracheophyta</taxon>
        <taxon>Spermatophyta</taxon>
        <taxon>Magnoliopsida</taxon>
        <taxon>eudicotyledons</taxon>
        <taxon>Gunneridae</taxon>
        <taxon>Pentapetalae</taxon>
        <taxon>rosids</taxon>
        <taxon>malvids</taxon>
        <taxon>Sapindales</taxon>
        <taxon>Sapindaceae</taxon>
        <taxon>Hippocastanoideae</taxon>
        <taxon>Acereae</taxon>
        <taxon>Dipteronia</taxon>
    </lineage>
</organism>
<evidence type="ECO:0000313" key="2">
    <source>
        <dbReference type="Proteomes" id="UP001280121"/>
    </source>
</evidence>
<sequence>MKDIRDRGQSWSCLKIAIRTRGFFHLKASVWKARNRIRGLRDDAGIWKDNDADIEGIISSYFTKLFTSSELAKDTILRILDNVESFIPSHLIPGLDASYNEEEVRRAVFNMNPLKAIGRDGACDIFLEIMGYCGKLCH</sequence>
<evidence type="ECO:0000313" key="1">
    <source>
        <dbReference type="EMBL" id="KAK2638207.1"/>
    </source>
</evidence>